<proteinExistence type="predicted"/>
<keyword evidence="2" id="KW-0812">Transmembrane</keyword>
<dbReference type="KEGG" id="bte:BTH_I0108"/>
<keyword evidence="2" id="KW-1133">Transmembrane helix</keyword>
<feature type="transmembrane region" description="Helical" evidence="2">
    <location>
        <begin position="37"/>
        <end position="57"/>
    </location>
</feature>
<protein>
    <submittedName>
        <fullName evidence="3">Uncharacterized protein</fullName>
    </submittedName>
</protein>
<feature type="transmembrane region" description="Helical" evidence="2">
    <location>
        <begin position="69"/>
        <end position="90"/>
    </location>
</feature>
<reference evidence="3 4" key="1">
    <citation type="journal article" date="2005" name="BMC Genomics">
        <title>Bacterial genome adaptation to niches: divergence of the potential virulence genes in three Burkholderia species of different survival strategies.</title>
        <authorList>
            <person name="Kim H.S."/>
            <person name="Schell M.A."/>
            <person name="Yu Y."/>
            <person name="Ulrich R.L."/>
            <person name="Sarria S.H."/>
            <person name="Nierman W.C."/>
            <person name="DeShazer D."/>
        </authorList>
    </citation>
    <scope>NUCLEOTIDE SEQUENCE [LARGE SCALE GENOMIC DNA]</scope>
    <source>
        <strain evidence="4">ATCC 700388 / DSM 13276 / CCUG 48851 / CIP 106301 / E264</strain>
    </source>
</reference>
<feature type="region of interest" description="Disordered" evidence="1">
    <location>
        <begin position="264"/>
        <end position="304"/>
    </location>
</feature>
<evidence type="ECO:0000256" key="1">
    <source>
        <dbReference type="SAM" id="MobiDB-lite"/>
    </source>
</evidence>
<organism evidence="3 4">
    <name type="scientific">Burkholderia thailandensis (strain ATCC 700388 / DSM 13276 / CCUG 48851 / CIP 106301 / E264)</name>
    <dbReference type="NCBI Taxonomy" id="271848"/>
    <lineage>
        <taxon>Bacteria</taxon>
        <taxon>Pseudomonadati</taxon>
        <taxon>Pseudomonadota</taxon>
        <taxon>Betaproteobacteria</taxon>
        <taxon>Burkholderiales</taxon>
        <taxon>Burkholderiaceae</taxon>
        <taxon>Burkholderia</taxon>
        <taxon>pseudomallei group</taxon>
    </lineage>
</organism>
<feature type="transmembrane region" description="Helical" evidence="2">
    <location>
        <begin position="202"/>
        <end position="222"/>
    </location>
</feature>
<dbReference type="RefSeq" id="WP_009893680.1">
    <property type="nucleotide sequence ID" value="NC_007651.1"/>
</dbReference>
<dbReference type="Proteomes" id="UP000001930">
    <property type="component" value="Chromosome I"/>
</dbReference>
<evidence type="ECO:0000313" key="4">
    <source>
        <dbReference type="Proteomes" id="UP000001930"/>
    </source>
</evidence>
<evidence type="ECO:0000256" key="2">
    <source>
        <dbReference type="SAM" id="Phobius"/>
    </source>
</evidence>
<sequence>MTTQRWAFSLAVTATGTAVTLSILSGWQRGGTLPERLVWVAIGVVLVVTAHLLPALARSSNLRVQFVAAALWLGCMGASVYGHTTFFLFAQVHAGERRAASVASPSMPSGRSLTAIMTERAIVATQAAAANTQRCTRDCPSLRVRRASLAARLDALDAEAGDIRRREALDDRVTAQRDALLADPVTSRLAASLGTTVSRVDLLSGLMFAAVLEGVACLLWVLTFGSSQLPGPTPVVSKAAPAAVMPAASVTAVTASKVAAEEESHADATVTFERPSHGHGGTTHTRAPRDDPLTRSSDAGSSEDDLARLVEDIAAGHVRPTVADIRRHLGCSQARATTLRRQLAAHHTAA</sequence>
<accession>Q2T2D1</accession>
<dbReference type="HOGENOM" id="CLU_057286_0_0_4"/>
<name>Q2T2D1_BURTA</name>
<dbReference type="GeneID" id="45119879"/>
<dbReference type="AlphaFoldDB" id="Q2T2D1"/>
<keyword evidence="2" id="KW-0472">Membrane</keyword>
<feature type="transmembrane region" description="Helical" evidence="2">
    <location>
        <begin position="6"/>
        <end position="25"/>
    </location>
</feature>
<evidence type="ECO:0000313" key="3">
    <source>
        <dbReference type="EMBL" id="ABC37584.1"/>
    </source>
</evidence>
<keyword evidence="4" id="KW-1185">Reference proteome</keyword>
<gene>
    <name evidence="3" type="ordered locus">BTH_I0108</name>
</gene>
<dbReference type="EMBL" id="CP000086">
    <property type="protein sequence ID" value="ABC37584.1"/>
    <property type="molecule type" value="Genomic_DNA"/>
</dbReference>